<dbReference type="OrthoDB" id="9802775at2"/>
<dbReference type="SUPFAM" id="SSF55469">
    <property type="entry name" value="FMN-dependent nitroreductase-like"/>
    <property type="match status" value="1"/>
</dbReference>
<reference evidence="2 3" key="1">
    <citation type="submission" date="2012-10" db="EMBL/GenBank/DDBJ databases">
        <title>Genome sequence of Variovorax paradoxus B4.</title>
        <authorList>
            <person name="Schuldes J."/>
            <person name="Brandt U."/>
            <person name="Hiessl S."/>
            <person name="Wuebbeler J.H."/>
            <person name="Thuermer A."/>
            <person name="Steinbuechel A."/>
            <person name="Daniel R."/>
        </authorList>
    </citation>
    <scope>NUCLEOTIDE SEQUENCE [LARGE SCALE GENOMIC DNA]</scope>
    <source>
        <strain evidence="2 3">B4</strain>
    </source>
</reference>
<gene>
    <name evidence="2" type="ORF">VAPA_2c04240</name>
</gene>
<dbReference type="HOGENOM" id="CLU_059362_1_0_4"/>
<evidence type="ECO:0000313" key="3">
    <source>
        <dbReference type="Proteomes" id="UP000016223"/>
    </source>
</evidence>
<dbReference type="KEGG" id="vpd:VAPA_2c04240"/>
<dbReference type="InterPro" id="IPR052544">
    <property type="entry name" value="Bacteriocin_Proc_Enz"/>
</dbReference>
<dbReference type="PATRIC" id="fig|1246301.3.peg.5946"/>
<proteinExistence type="predicted"/>
<name>T1XL06_VARPD</name>
<evidence type="ECO:0000313" key="2">
    <source>
        <dbReference type="EMBL" id="AGU52984.1"/>
    </source>
</evidence>
<dbReference type="Proteomes" id="UP000016223">
    <property type="component" value="Chromosome 2"/>
</dbReference>
<dbReference type="InterPro" id="IPR000415">
    <property type="entry name" value="Nitroreductase-like"/>
</dbReference>
<dbReference type="PANTHER" id="PTHR43745:SF2">
    <property type="entry name" value="NITROREDUCTASE MJ1384-RELATED"/>
    <property type="match status" value="1"/>
</dbReference>
<accession>T1XL06</accession>
<protein>
    <submittedName>
        <fullName evidence="2">Putative nitroreductase</fullName>
    </submittedName>
</protein>
<sequence>MGCRIVQVSAHREIPMSPLPLNLDSDLLTLPTPRLQPATVEVALQRRRSTRTFLPDPLSLDEVSAVLWAAFGVNRTETGGRTAPSAHGWQEILVYAVMAEGTWRYDAQAHRLELVKVGDLRAATGLQEFAGSAPLNLVYVADFERMHDVREEDRVFLAGVDSGCIVENVYLYCAGAGLATVVRALIDRRSLAQALNLKPMQRIALAQSIGRTGLIQ</sequence>
<evidence type="ECO:0000259" key="1">
    <source>
        <dbReference type="Pfam" id="PF00881"/>
    </source>
</evidence>
<dbReference type="AlphaFoldDB" id="T1XL06"/>
<dbReference type="Pfam" id="PF00881">
    <property type="entry name" value="Nitroreductase"/>
    <property type="match status" value="1"/>
</dbReference>
<dbReference type="CDD" id="cd02142">
    <property type="entry name" value="McbC_SagB-like_oxidoreductase"/>
    <property type="match status" value="1"/>
</dbReference>
<feature type="domain" description="Nitroreductase" evidence="1">
    <location>
        <begin position="45"/>
        <end position="211"/>
    </location>
</feature>
<dbReference type="EMBL" id="CP003912">
    <property type="protein sequence ID" value="AGU52984.1"/>
    <property type="molecule type" value="Genomic_DNA"/>
</dbReference>
<dbReference type="GO" id="GO:0016491">
    <property type="term" value="F:oxidoreductase activity"/>
    <property type="evidence" value="ECO:0007669"/>
    <property type="project" value="InterPro"/>
</dbReference>
<dbReference type="Gene3D" id="3.40.109.10">
    <property type="entry name" value="NADH Oxidase"/>
    <property type="match status" value="1"/>
</dbReference>
<dbReference type="InterPro" id="IPR029479">
    <property type="entry name" value="Nitroreductase"/>
</dbReference>
<dbReference type="PANTHER" id="PTHR43745">
    <property type="entry name" value="NITROREDUCTASE MJ1384-RELATED"/>
    <property type="match status" value="1"/>
</dbReference>
<organism evidence="2 3">
    <name type="scientific">Variovorax paradoxus B4</name>
    <dbReference type="NCBI Taxonomy" id="1246301"/>
    <lineage>
        <taxon>Bacteria</taxon>
        <taxon>Pseudomonadati</taxon>
        <taxon>Pseudomonadota</taxon>
        <taxon>Betaproteobacteria</taxon>
        <taxon>Burkholderiales</taxon>
        <taxon>Comamonadaceae</taxon>
        <taxon>Variovorax</taxon>
    </lineage>
</organism>